<protein>
    <recommendedName>
        <fullName evidence="5">Stage III sporulation protein AH</fullName>
    </recommendedName>
</protein>
<feature type="transmembrane region" description="Helical" evidence="2">
    <location>
        <begin position="12"/>
        <end position="29"/>
    </location>
</feature>
<dbReference type="RefSeq" id="WP_069641928.1">
    <property type="nucleotide sequence ID" value="NZ_MIJE01000001.1"/>
</dbReference>
<keyword evidence="2" id="KW-0472">Membrane</keyword>
<name>A0A1E5G5J3_9FIRM</name>
<keyword evidence="4" id="KW-1185">Reference proteome</keyword>
<dbReference type="Gene3D" id="1.10.287.4300">
    <property type="entry name" value="Stage III sporulation protein AH-like"/>
    <property type="match status" value="1"/>
</dbReference>
<dbReference type="InterPro" id="IPR038503">
    <property type="entry name" value="SpoIIIAH_sf"/>
</dbReference>
<dbReference type="AlphaFoldDB" id="A0A1E5G5J3"/>
<keyword evidence="2" id="KW-0812">Transmembrane</keyword>
<dbReference type="InterPro" id="IPR024232">
    <property type="entry name" value="SpoIIIAH"/>
</dbReference>
<accession>A0A1E5G5J3</accession>
<gene>
    <name evidence="3" type="ORF">BHF68_01815</name>
</gene>
<evidence type="ECO:0008006" key="5">
    <source>
        <dbReference type="Google" id="ProtNLM"/>
    </source>
</evidence>
<sequence>MSFFIVKKEKMLLSALMVFTLLILGYYVAGNLTQPVEIAVPTDVSEEREQSGRTDDNVTDNDPENQGPPGQVILYDSTYDDFVSFRLNRDFERSQMIDDLRITMASANVTPEEVAKAKSMYDNILKAASIEDDIEEIIMSLGFKDCVYSQTGEKAQIIVQADQVSPEQYLEILDIVSNKTGLSHRNIEVSYYN</sequence>
<reference evidence="3 4" key="1">
    <citation type="submission" date="2016-09" db="EMBL/GenBank/DDBJ databases">
        <title>Draft genome sequence for the type strain of Desulfuribacillus alkaliarsenatis AHT28, an obligately anaerobic, sulfidogenic bacterium isolated from Russian soda lake sediments.</title>
        <authorList>
            <person name="Abin C.A."/>
            <person name="Hollibaugh J.T."/>
        </authorList>
    </citation>
    <scope>NUCLEOTIDE SEQUENCE [LARGE SCALE GENOMIC DNA]</scope>
    <source>
        <strain evidence="3 4">AHT28</strain>
    </source>
</reference>
<dbReference type="STRING" id="766136.BHF68_01815"/>
<organism evidence="3 4">
    <name type="scientific">Desulfuribacillus alkaliarsenatis</name>
    <dbReference type="NCBI Taxonomy" id="766136"/>
    <lineage>
        <taxon>Bacteria</taxon>
        <taxon>Bacillati</taxon>
        <taxon>Bacillota</taxon>
        <taxon>Desulfuribacillia</taxon>
        <taxon>Desulfuribacillales</taxon>
        <taxon>Desulfuribacillaceae</taxon>
        <taxon>Desulfuribacillus</taxon>
    </lineage>
</organism>
<dbReference type="Proteomes" id="UP000094296">
    <property type="component" value="Unassembled WGS sequence"/>
</dbReference>
<feature type="compositionally biased region" description="Basic and acidic residues" evidence="1">
    <location>
        <begin position="45"/>
        <end position="56"/>
    </location>
</feature>
<evidence type="ECO:0000313" key="3">
    <source>
        <dbReference type="EMBL" id="OEF98436.1"/>
    </source>
</evidence>
<comment type="caution">
    <text evidence="3">The sequence shown here is derived from an EMBL/GenBank/DDBJ whole genome shotgun (WGS) entry which is preliminary data.</text>
</comment>
<evidence type="ECO:0000256" key="1">
    <source>
        <dbReference type="SAM" id="MobiDB-lite"/>
    </source>
</evidence>
<dbReference type="Pfam" id="PF12685">
    <property type="entry name" value="SpoIIIAH"/>
    <property type="match status" value="1"/>
</dbReference>
<dbReference type="EMBL" id="MIJE01000001">
    <property type="protein sequence ID" value="OEF98436.1"/>
    <property type="molecule type" value="Genomic_DNA"/>
</dbReference>
<keyword evidence="2" id="KW-1133">Transmembrane helix</keyword>
<dbReference type="OrthoDB" id="2939102at2"/>
<proteinExistence type="predicted"/>
<evidence type="ECO:0000313" key="4">
    <source>
        <dbReference type="Proteomes" id="UP000094296"/>
    </source>
</evidence>
<evidence type="ECO:0000256" key="2">
    <source>
        <dbReference type="SAM" id="Phobius"/>
    </source>
</evidence>
<feature type="region of interest" description="Disordered" evidence="1">
    <location>
        <begin position="42"/>
        <end position="70"/>
    </location>
</feature>